<gene>
    <name evidence="1" type="ORF">DMH04_26680</name>
</gene>
<protein>
    <submittedName>
        <fullName evidence="1">Uncharacterized protein</fullName>
    </submittedName>
</protein>
<evidence type="ECO:0000313" key="1">
    <source>
        <dbReference type="EMBL" id="RSM81934.1"/>
    </source>
</evidence>
<reference evidence="1 2" key="1">
    <citation type="submission" date="2018-05" db="EMBL/GenBank/DDBJ databases">
        <title>Evolution of GPA BGCs.</title>
        <authorList>
            <person name="Waglechner N."/>
            <person name="Wright G.D."/>
        </authorList>
    </citation>
    <scope>NUCLEOTIDE SEQUENCE [LARGE SCALE GENOMIC DNA]</scope>
    <source>
        <strain evidence="1 2">A82846</strain>
    </source>
</reference>
<accession>A0A428Z547</accession>
<sequence>MTTKIALDSGKSGAVARFEIITRAGLRQEFVRFGEVKEISVDVRGQPSVTLAVQADGAWCADTPDQNGKVFAFLNPVVS</sequence>
<dbReference type="RefSeq" id="WP_037272490.1">
    <property type="nucleotide sequence ID" value="NZ_QHKI01000024.1"/>
</dbReference>
<name>A0A428Z547_KIBAR</name>
<dbReference type="EMBL" id="QHKI01000024">
    <property type="protein sequence ID" value="RSM81934.1"/>
    <property type="molecule type" value="Genomic_DNA"/>
</dbReference>
<evidence type="ECO:0000313" key="2">
    <source>
        <dbReference type="Proteomes" id="UP000287547"/>
    </source>
</evidence>
<comment type="caution">
    <text evidence="1">The sequence shown here is derived from an EMBL/GenBank/DDBJ whole genome shotgun (WGS) entry which is preliminary data.</text>
</comment>
<dbReference type="AlphaFoldDB" id="A0A428Z547"/>
<organism evidence="1 2">
    <name type="scientific">Kibdelosporangium aridum</name>
    <dbReference type="NCBI Taxonomy" id="2030"/>
    <lineage>
        <taxon>Bacteria</taxon>
        <taxon>Bacillati</taxon>
        <taxon>Actinomycetota</taxon>
        <taxon>Actinomycetes</taxon>
        <taxon>Pseudonocardiales</taxon>
        <taxon>Pseudonocardiaceae</taxon>
        <taxon>Kibdelosporangium</taxon>
    </lineage>
</organism>
<proteinExistence type="predicted"/>
<dbReference type="Proteomes" id="UP000287547">
    <property type="component" value="Unassembled WGS sequence"/>
</dbReference>